<feature type="non-terminal residue" evidence="1">
    <location>
        <position position="1"/>
    </location>
</feature>
<protein>
    <submittedName>
        <fullName evidence="1">Uncharacterized protein</fullName>
    </submittedName>
</protein>
<dbReference type="EMBL" id="BTSY01000005">
    <property type="protein sequence ID" value="GMT26889.1"/>
    <property type="molecule type" value="Genomic_DNA"/>
</dbReference>
<reference evidence="1" key="1">
    <citation type="submission" date="2023-10" db="EMBL/GenBank/DDBJ databases">
        <title>Genome assembly of Pristionchus species.</title>
        <authorList>
            <person name="Yoshida K."/>
            <person name="Sommer R.J."/>
        </authorList>
    </citation>
    <scope>NUCLEOTIDE SEQUENCE</scope>
    <source>
        <strain evidence="1">RS5133</strain>
    </source>
</reference>
<keyword evidence="2" id="KW-1185">Reference proteome</keyword>
<evidence type="ECO:0000313" key="2">
    <source>
        <dbReference type="Proteomes" id="UP001432322"/>
    </source>
</evidence>
<gene>
    <name evidence="1" type="ORF">PFISCL1PPCAC_18186</name>
</gene>
<proteinExistence type="predicted"/>
<name>A0AAV5WAN5_9BILA</name>
<dbReference type="Proteomes" id="UP001432322">
    <property type="component" value="Unassembled WGS sequence"/>
</dbReference>
<comment type="caution">
    <text evidence="1">The sequence shown here is derived from an EMBL/GenBank/DDBJ whole genome shotgun (WGS) entry which is preliminary data.</text>
</comment>
<sequence length="81" mass="9778">LFVEMFKAFCGTSGARETRIEYYDHRPETISRLCRLDDSIIVETLRKDRMRIKWIGNRYNDARANIFYAFPRVYIAMKKSY</sequence>
<organism evidence="1 2">
    <name type="scientific">Pristionchus fissidentatus</name>
    <dbReference type="NCBI Taxonomy" id="1538716"/>
    <lineage>
        <taxon>Eukaryota</taxon>
        <taxon>Metazoa</taxon>
        <taxon>Ecdysozoa</taxon>
        <taxon>Nematoda</taxon>
        <taxon>Chromadorea</taxon>
        <taxon>Rhabditida</taxon>
        <taxon>Rhabditina</taxon>
        <taxon>Diplogasteromorpha</taxon>
        <taxon>Diplogasteroidea</taxon>
        <taxon>Neodiplogasteridae</taxon>
        <taxon>Pristionchus</taxon>
    </lineage>
</organism>
<evidence type="ECO:0000313" key="1">
    <source>
        <dbReference type="EMBL" id="GMT26889.1"/>
    </source>
</evidence>
<dbReference type="AlphaFoldDB" id="A0AAV5WAN5"/>
<accession>A0AAV5WAN5</accession>